<proteinExistence type="predicted"/>
<keyword evidence="2" id="KW-1185">Reference proteome</keyword>
<protein>
    <submittedName>
        <fullName evidence="1">Uncharacterized protein</fullName>
    </submittedName>
</protein>
<name>A0A1C6U8W9_9ACTN</name>
<accession>A0A1C6U8W9</accession>
<sequence>MERRYAHGESSEPTPARAGVATVKLTLKADLTSWAERNGVTLEEADRIFRKRLTEANTRALAALTEGLGDMSDSMATAGISTG</sequence>
<evidence type="ECO:0000313" key="2">
    <source>
        <dbReference type="Proteomes" id="UP000198605"/>
    </source>
</evidence>
<evidence type="ECO:0000313" key="1">
    <source>
        <dbReference type="EMBL" id="SCL50540.1"/>
    </source>
</evidence>
<organism evidence="1 2">
    <name type="scientific">Micromonospora chersina</name>
    <dbReference type="NCBI Taxonomy" id="47854"/>
    <lineage>
        <taxon>Bacteria</taxon>
        <taxon>Bacillati</taxon>
        <taxon>Actinomycetota</taxon>
        <taxon>Actinomycetes</taxon>
        <taxon>Micromonosporales</taxon>
        <taxon>Micromonosporaceae</taxon>
        <taxon>Micromonospora</taxon>
    </lineage>
</organism>
<dbReference type="Proteomes" id="UP000198605">
    <property type="component" value="Unassembled WGS sequence"/>
</dbReference>
<dbReference type="RefSeq" id="WP_139131807.1">
    <property type="nucleotide sequence ID" value="NZ_FMIB01000002.1"/>
</dbReference>
<dbReference type="EMBL" id="FMIB01000002">
    <property type="protein sequence ID" value="SCL50540.1"/>
    <property type="molecule type" value="Genomic_DNA"/>
</dbReference>
<gene>
    <name evidence="1" type="ORF">GA0070603_1011</name>
</gene>
<dbReference type="GeneID" id="43282855"/>
<dbReference type="AlphaFoldDB" id="A0A1C6U8W9"/>
<reference evidence="2" key="1">
    <citation type="submission" date="2016-06" db="EMBL/GenBank/DDBJ databases">
        <authorList>
            <person name="Varghese N."/>
            <person name="Submissions Spin"/>
        </authorList>
    </citation>
    <scope>NUCLEOTIDE SEQUENCE [LARGE SCALE GENOMIC DNA]</scope>
    <source>
        <strain evidence="2">DSM 44151</strain>
    </source>
</reference>